<dbReference type="RefSeq" id="WP_075003812.1">
    <property type="nucleotide sequence ID" value="NZ_FOAZ01000003.1"/>
</dbReference>
<dbReference type="AlphaFoldDB" id="A0A1H7K250"/>
<feature type="domain" description="Asparagine synthetase" evidence="2">
    <location>
        <begin position="585"/>
        <end position="803"/>
    </location>
</feature>
<dbReference type="Pfam" id="PF00733">
    <property type="entry name" value="Asn_synthase"/>
    <property type="match status" value="1"/>
</dbReference>
<protein>
    <submittedName>
        <fullName evidence="3">Asparagine synthase</fullName>
    </submittedName>
</protein>
<reference evidence="4" key="1">
    <citation type="submission" date="2016-10" db="EMBL/GenBank/DDBJ databases">
        <authorList>
            <person name="Varghese N."/>
        </authorList>
    </citation>
    <scope>NUCLEOTIDE SEQUENCE [LARGE SCALE GENOMIC DNA]</scope>
    <source>
        <strain evidence="4">DSM 45096 / BCRC 16803 / CGMCC 4.1857 / CIP 109030 / JCM 12277 / KCTC 19219 / NBRC 100920 / 33214</strain>
    </source>
</reference>
<dbReference type="EMBL" id="FOAZ01000003">
    <property type="protein sequence ID" value="SEK80037.1"/>
    <property type="molecule type" value="Genomic_DNA"/>
</dbReference>
<accession>A0A1H7K250</accession>
<feature type="compositionally biased region" description="Acidic residues" evidence="1">
    <location>
        <begin position="418"/>
        <end position="430"/>
    </location>
</feature>
<organism evidence="3 4">
    <name type="scientific">Streptacidiphilus jiangxiensis</name>
    <dbReference type="NCBI Taxonomy" id="235985"/>
    <lineage>
        <taxon>Bacteria</taxon>
        <taxon>Bacillati</taxon>
        <taxon>Actinomycetota</taxon>
        <taxon>Actinomycetes</taxon>
        <taxon>Kitasatosporales</taxon>
        <taxon>Streptomycetaceae</taxon>
        <taxon>Streptacidiphilus</taxon>
    </lineage>
</organism>
<evidence type="ECO:0000313" key="4">
    <source>
        <dbReference type="Proteomes" id="UP000183015"/>
    </source>
</evidence>
<name>A0A1H7K250_STRJI</name>
<dbReference type="GO" id="GO:0004066">
    <property type="term" value="F:asparagine synthase (glutamine-hydrolyzing) activity"/>
    <property type="evidence" value="ECO:0007669"/>
    <property type="project" value="InterPro"/>
</dbReference>
<dbReference type="Proteomes" id="UP000183015">
    <property type="component" value="Unassembled WGS sequence"/>
</dbReference>
<feature type="compositionally biased region" description="Basic and acidic residues" evidence="1">
    <location>
        <begin position="447"/>
        <end position="457"/>
    </location>
</feature>
<feature type="region of interest" description="Disordered" evidence="1">
    <location>
        <begin position="280"/>
        <end position="327"/>
    </location>
</feature>
<dbReference type="GO" id="GO:0006529">
    <property type="term" value="P:asparagine biosynthetic process"/>
    <property type="evidence" value="ECO:0007669"/>
    <property type="project" value="InterPro"/>
</dbReference>
<evidence type="ECO:0000259" key="2">
    <source>
        <dbReference type="Pfam" id="PF00733"/>
    </source>
</evidence>
<evidence type="ECO:0000256" key="1">
    <source>
        <dbReference type="SAM" id="MobiDB-lite"/>
    </source>
</evidence>
<feature type="region of interest" description="Disordered" evidence="1">
    <location>
        <begin position="404"/>
        <end position="493"/>
    </location>
</feature>
<dbReference type="InterPro" id="IPR029055">
    <property type="entry name" value="Ntn_hydrolases_N"/>
</dbReference>
<sequence>MRWVVGWNGVRGAAGVEAEALRPVGGRLLWPGPDPLWVVGDWRPDEIRGVAVHRYRRHYHHTVQVGFPELDEPTGAAEGSALLALPPDDGALARLFVLGRCGAADAALRTALLTTTGGALRHLTTWPGSYVVVLQQGSRVAVLGDLAGVQPVYHTGWRGGTAWATAALPLADLVDAPLDHVHLAARLALPDSPEGAGDNSPFTGVRRVPPGQALSIRAGVPDISVYEAPPGGVGTYEISEASATAEVTRSLLESVRLRVRTPAPPTTYGLGMLHAENAAPEPTATEAEQGTRGGAGGVWVEAAGPGSAARKADPDPPAAAPGVGGAGAFRGRAFRRRHGETDGAEPVTATLTPRPAVSVDLSGGSASTVLTLLAAGVPRATAPATAFGAARAERPRGATLFGLRAETGDEGPAPSAEPDGDAGESPDGPEGEANGAAPARHPARGTFSEERWGDPRSSRTLRHGPPRPDAAAAGSGGNPRRTGAVRGSWARVGGPTAPGNDALLAITYTDAEGVTGAPPNPAREAELLRARAVAEAAADRIDHVVVPGGQEALPFADLADDPLAGPLTDEPGPALVTAVRQRARLAAAGVEHISGHGARQALDGHPARLADLLHERRRSPLLRPVAALTRADSAALGAAGLGTPVSVVRAARRLARTGYVEGLEATAAALLRGGADALRPGSAGDASTRALAWCTPGPAAAWLTEGARGAVAARLRLAAQAGAPDERPGARRARLALQRRAADFRVLAQVVESAPEARGRRLHAPFLDNQVVRACRLVPDRARIQPGARQLILRAVLAGAGVPSVPDGLPASGPAPHDAYPSAETMRAGLRRAASSLDRFLATSLLGRWGVIDVAATRAALSAATVPDSPGPMDGLPELIATELWLRRLHSRRGSCWVGQLGTAPQLH</sequence>
<dbReference type="eggNOG" id="COG0367">
    <property type="taxonomic scope" value="Bacteria"/>
</dbReference>
<dbReference type="STRING" id="235985.SAMN05414137_103542"/>
<proteinExistence type="predicted"/>
<feature type="compositionally biased region" description="Low complexity" evidence="1">
    <location>
        <begin position="298"/>
        <end position="309"/>
    </location>
</feature>
<dbReference type="InterPro" id="IPR001962">
    <property type="entry name" value="Asn_synthase"/>
</dbReference>
<dbReference type="SUPFAM" id="SSF56235">
    <property type="entry name" value="N-terminal nucleophile aminohydrolases (Ntn hydrolases)"/>
    <property type="match status" value="1"/>
</dbReference>
<evidence type="ECO:0000313" key="3">
    <source>
        <dbReference type="EMBL" id="SEK80037.1"/>
    </source>
</evidence>
<keyword evidence="4" id="KW-1185">Reference proteome</keyword>
<gene>
    <name evidence="3" type="ORF">SAMN05414137_103542</name>
</gene>